<name>A0AAD5S2A2_9FUNG</name>
<sequence>MSQNPTPNSAPVAFGTFGNFTVQGGLTNYINSPSAPETPRRSRSSPPETRLIDQFRPDPRRPDPGTPTPAQGQKRDAAHLTPPERQRGNERNPGDAPVGDVVADQQATYNVAFEAAVAKAVEEQKAKQKEAFDADLAKALDEQKSQHEKALKAAVARAFEEYKAMQGEGGE</sequence>
<gene>
    <name evidence="2" type="ORF">HK097_005246</name>
</gene>
<proteinExistence type="predicted"/>
<evidence type="ECO:0000313" key="3">
    <source>
        <dbReference type="Proteomes" id="UP001212841"/>
    </source>
</evidence>
<feature type="non-terminal residue" evidence="2">
    <location>
        <position position="1"/>
    </location>
</feature>
<protein>
    <submittedName>
        <fullName evidence="2">Uncharacterized protein</fullName>
    </submittedName>
</protein>
<dbReference type="AlphaFoldDB" id="A0AAD5S2A2"/>
<dbReference type="EMBL" id="JADGJD010002464">
    <property type="protein sequence ID" value="KAJ3032440.1"/>
    <property type="molecule type" value="Genomic_DNA"/>
</dbReference>
<evidence type="ECO:0000313" key="2">
    <source>
        <dbReference type="EMBL" id="KAJ3032440.1"/>
    </source>
</evidence>
<feature type="region of interest" description="Disordered" evidence="1">
    <location>
        <begin position="1"/>
        <end position="100"/>
    </location>
</feature>
<dbReference type="Proteomes" id="UP001212841">
    <property type="component" value="Unassembled WGS sequence"/>
</dbReference>
<evidence type="ECO:0000256" key="1">
    <source>
        <dbReference type="SAM" id="MobiDB-lite"/>
    </source>
</evidence>
<reference evidence="2" key="1">
    <citation type="submission" date="2020-05" db="EMBL/GenBank/DDBJ databases">
        <title>Phylogenomic resolution of chytrid fungi.</title>
        <authorList>
            <person name="Stajich J.E."/>
            <person name="Amses K."/>
            <person name="Simmons R."/>
            <person name="Seto K."/>
            <person name="Myers J."/>
            <person name="Bonds A."/>
            <person name="Quandt C.A."/>
            <person name="Barry K."/>
            <person name="Liu P."/>
            <person name="Grigoriev I."/>
            <person name="Longcore J.E."/>
            <person name="James T.Y."/>
        </authorList>
    </citation>
    <scope>NUCLEOTIDE SEQUENCE</scope>
    <source>
        <strain evidence="2">JEL0318</strain>
    </source>
</reference>
<organism evidence="2 3">
    <name type="scientific">Rhizophlyctis rosea</name>
    <dbReference type="NCBI Taxonomy" id="64517"/>
    <lineage>
        <taxon>Eukaryota</taxon>
        <taxon>Fungi</taxon>
        <taxon>Fungi incertae sedis</taxon>
        <taxon>Chytridiomycota</taxon>
        <taxon>Chytridiomycota incertae sedis</taxon>
        <taxon>Chytridiomycetes</taxon>
        <taxon>Rhizophlyctidales</taxon>
        <taxon>Rhizophlyctidaceae</taxon>
        <taxon>Rhizophlyctis</taxon>
    </lineage>
</organism>
<comment type="caution">
    <text evidence="2">The sequence shown here is derived from an EMBL/GenBank/DDBJ whole genome shotgun (WGS) entry which is preliminary data.</text>
</comment>
<keyword evidence="3" id="KW-1185">Reference proteome</keyword>
<accession>A0AAD5S2A2</accession>
<feature type="compositionally biased region" description="Polar residues" evidence="1">
    <location>
        <begin position="18"/>
        <end position="31"/>
    </location>
</feature>
<feature type="compositionally biased region" description="Basic and acidic residues" evidence="1">
    <location>
        <begin position="50"/>
        <end position="63"/>
    </location>
</feature>
<feature type="compositionally biased region" description="Basic and acidic residues" evidence="1">
    <location>
        <begin position="73"/>
        <end position="93"/>
    </location>
</feature>